<organism evidence="4">
    <name type="scientific">bioreactor metagenome</name>
    <dbReference type="NCBI Taxonomy" id="1076179"/>
    <lineage>
        <taxon>unclassified sequences</taxon>
        <taxon>metagenomes</taxon>
        <taxon>ecological metagenomes</taxon>
    </lineage>
</organism>
<proteinExistence type="predicted"/>
<evidence type="ECO:0000259" key="3">
    <source>
        <dbReference type="PROSITE" id="PS51186"/>
    </source>
</evidence>
<dbReference type="Gene3D" id="3.40.630.30">
    <property type="match status" value="1"/>
</dbReference>
<feature type="domain" description="N-acetyltransferase" evidence="3">
    <location>
        <begin position="5"/>
        <end position="136"/>
    </location>
</feature>
<dbReference type="AlphaFoldDB" id="A0A645ICC9"/>
<keyword evidence="2" id="KW-0012">Acyltransferase</keyword>
<dbReference type="PROSITE" id="PS51186">
    <property type="entry name" value="GNAT"/>
    <property type="match status" value="1"/>
</dbReference>
<evidence type="ECO:0000313" key="4">
    <source>
        <dbReference type="EMBL" id="MPN45083.1"/>
    </source>
</evidence>
<keyword evidence="1" id="KW-0808">Transferase</keyword>
<dbReference type="Pfam" id="PF00583">
    <property type="entry name" value="Acetyltransf_1"/>
    <property type="match status" value="1"/>
</dbReference>
<dbReference type="EMBL" id="VSSQ01104707">
    <property type="protein sequence ID" value="MPN45083.1"/>
    <property type="molecule type" value="Genomic_DNA"/>
</dbReference>
<dbReference type="InterPro" id="IPR016181">
    <property type="entry name" value="Acyl_CoA_acyltransferase"/>
</dbReference>
<evidence type="ECO:0000256" key="2">
    <source>
        <dbReference type="ARBA" id="ARBA00023315"/>
    </source>
</evidence>
<dbReference type="SUPFAM" id="SSF55729">
    <property type="entry name" value="Acyl-CoA N-acyltransferases (Nat)"/>
    <property type="match status" value="1"/>
</dbReference>
<dbReference type="PANTHER" id="PTHR43420">
    <property type="entry name" value="ACETYLTRANSFERASE"/>
    <property type="match status" value="1"/>
</dbReference>
<accession>A0A645ICC9</accession>
<protein>
    <recommendedName>
        <fullName evidence="3">N-acetyltransferase domain-containing protein</fullName>
    </recommendedName>
</protein>
<dbReference type="PANTHER" id="PTHR43420:SF47">
    <property type="entry name" value="N-ACETYLTRANSFERASE DOMAIN-CONTAINING PROTEIN"/>
    <property type="match status" value="1"/>
</dbReference>
<dbReference type="GO" id="GO:0016747">
    <property type="term" value="F:acyltransferase activity, transferring groups other than amino-acyl groups"/>
    <property type="evidence" value="ECO:0007669"/>
    <property type="project" value="InterPro"/>
</dbReference>
<dbReference type="InterPro" id="IPR000182">
    <property type="entry name" value="GNAT_dom"/>
</dbReference>
<dbReference type="CDD" id="cd04301">
    <property type="entry name" value="NAT_SF"/>
    <property type="match status" value="1"/>
</dbReference>
<sequence length="136" mass="15341">MKNNIIFEYYDKNLHYDLNELFDDLKNDVWRKAVLDGIEDGKPVIVVSDGGRICGYAGPLSVQSSMRGYFEGIGVHSAYRHHGIGKVLFNVLCESLKEKGAGFMSLFTGETNPARNIYESAGFKIVRVWSDMQKEI</sequence>
<dbReference type="InterPro" id="IPR050680">
    <property type="entry name" value="YpeA/RimI_acetyltransf"/>
</dbReference>
<name>A0A645ICC9_9ZZZZ</name>
<reference evidence="4" key="1">
    <citation type="submission" date="2019-08" db="EMBL/GenBank/DDBJ databases">
        <authorList>
            <person name="Kucharzyk K."/>
            <person name="Murdoch R.W."/>
            <person name="Higgins S."/>
            <person name="Loffler F."/>
        </authorList>
    </citation>
    <scope>NUCLEOTIDE SEQUENCE</scope>
</reference>
<evidence type="ECO:0000256" key="1">
    <source>
        <dbReference type="ARBA" id="ARBA00022679"/>
    </source>
</evidence>
<gene>
    <name evidence="4" type="ORF">SDC9_192650</name>
</gene>
<comment type="caution">
    <text evidence="4">The sequence shown here is derived from an EMBL/GenBank/DDBJ whole genome shotgun (WGS) entry which is preliminary data.</text>
</comment>